<organism evidence="6 7">
    <name type="scientific">Chitinophaga flava</name>
    <dbReference type="NCBI Taxonomy" id="2259036"/>
    <lineage>
        <taxon>Bacteria</taxon>
        <taxon>Pseudomonadati</taxon>
        <taxon>Bacteroidota</taxon>
        <taxon>Chitinophagia</taxon>
        <taxon>Chitinophagales</taxon>
        <taxon>Chitinophagaceae</taxon>
        <taxon>Chitinophaga</taxon>
    </lineage>
</organism>
<dbReference type="InterPro" id="IPR013785">
    <property type="entry name" value="Aldolase_TIM"/>
</dbReference>
<dbReference type="SUPFAM" id="SSF51569">
    <property type="entry name" value="Aldolase"/>
    <property type="match status" value="1"/>
</dbReference>
<keyword evidence="7" id="KW-1185">Reference proteome</keyword>
<dbReference type="EMBL" id="QFFJ01000001">
    <property type="protein sequence ID" value="RBL92531.1"/>
    <property type="molecule type" value="Genomic_DNA"/>
</dbReference>
<protein>
    <submittedName>
        <fullName evidence="6">Bifunctional 4-hydroxy-2-oxoglutarate aldolase/2-dehydro-3-deoxy-phosphogluconate aldolase</fullName>
    </submittedName>
</protein>
<evidence type="ECO:0000313" key="7">
    <source>
        <dbReference type="Proteomes" id="UP000253410"/>
    </source>
</evidence>
<comment type="caution">
    <text evidence="6">The sequence shown here is derived from an EMBL/GenBank/DDBJ whole genome shotgun (WGS) entry which is preliminary data.</text>
</comment>
<dbReference type="PANTHER" id="PTHR30246">
    <property type="entry name" value="2-KETO-3-DEOXY-6-PHOSPHOGLUCONATE ALDOLASE"/>
    <property type="match status" value="1"/>
</dbReference>
<dbReference type="PANTHER" id="PTHR30246:SF1">
    <property type="entry name" value="2-DEHYDRO-3-DEOXY-6-PHOSPHOGALACTONATE ALDOLASE-RELATED"/>
    <property type="match status" value="1"/>
</dbReference>
<comment type="pathway">
    <text evidence="1">Carbohydrate acid metabolism.</text>
</comment>
<evidence type="ECO:0000256" key="1">
    <source>
        <dbReference type="ARBA" id="ARBA00004761"/>
    </source>
</evidence>
<evidence type="ECO:0000256" key="5">
    <source>
        <dbReference type="ARBA" id="ARBA00023277"/>
    </source>
</evidence>
<accession>A0A365Y2P8</accession>
<gene>
    <name evidence="6" type="ORF">DF182_08100</name>
</gene>
<proteinExistence type="inferred from homology"/>
<keyword evidence="4" id="KW-0456">Lyase</keyword>
<comment type="similarity">
    <text evidence="2">Belongs to the KHG/KDPG aldolase family.</text>
</comment>
<dbReference type="InterPro" id="IPR000887">
    <property type="entry name" value="Aldlse_KDPG_KHG"/>
</dbReference>
<evidence type="ECO:0000256" key="2">
    <source>
        <dbReference type="ARBA" id="ARBA00006906"/>
    </source>
</evidence>
<evidence type="ECO:0000313" key="6">
    <source>
        <dbReference type="EMBL" id="RBL92531.1"/>
    </source>
</evidence>
<name>A0A365Y2P8_9BACT</name>
<comment type="subunit">
    <text evidence="3">Homotrimer.</text>
</comment>
<dbReference type="OrthoDB" id="9802667at2"/>
<dbReference type="Gene3D" id="3.20.20.70">
    <property type="entry name" value="Aldolase class I"/>
    <property type="match status" value="1"/>
</dbReference>
<keyword evidence="5" id="KW-0119">Carbohydrate metabolism</keyword>
<sequence>MAPQPEIIIAAFEQSGIIPVFYHEDADVCCEVLQACYDGGLRVFEFTSRGANAQQNFARLRELKQAKMPDLYLGIGTIKNATDAATYTELGADFIVCPVTDPETGAYCRSRQILWIPGCMTPTEVSVAEKQQAKLVKLFPGNVLGPGYVKAIKPLFPQMKFMPTGGVEPTHISMNAWFDAGVVCVGMGSNLLSKSMIDSRDWASLKDKIMQTIAFLGPKP</sequence>
<evidence type="ECO:0000256" key="3">
    <source>
        <dbReference type="ARBA" id="ARBA00011233"/>
    </source>
</evidence>
<reference evidence="6 7" key="1">
    <citation type="submission" date="2018-05" db="EMBL/GenBank/DDBJ databases">
        <title>Chitinophaga sp. K3CV102501T nov., isolated from isolated from a monsoon evergreen broad-leaved forest soil.</title>
        <authorList>
            <person name="Lv Y."/>
        </authorList>
    </citation>
    <scope>NUCLEOTIDE SEQUENCE [LARGE SCALE GENOMIC DNA]</scope>
    <source>
        <strain evidence="6 7">GDMCC 1.1325</strain>
    </source>
</reference>
<dbReference type="RefSeq" id="WP_113615134.1">
    <property type="nucleotide sequence ID" value="NZ_QFFJ01000001.1"/>
</dbReference>
<dbReference type="Proteomes" id="UP000253410">
    <property type="component" value="Unassembled WGS sequence"/>
</dbReference>
<dbReference type="CDD" id="cd00452">
    <property type="entry name" value="KDPG_aldolase"/>
    <property type="match status" value="1"/>
</dbReference>
<dbReference type="AlphaFoldDB" id="A0A365Y2P8"/>
<evidence type="ECO:0000256" key="4">
    <source>
        <dbReference type="ARBA" id="ARBA00023239"/>
    </source>
</evidence>
<dbReference type="Pfam" id="PF01081">
    <property type="entry name" value="Aldolase"/>
    <property type="match status" value="1"/>
</dbReference>
<dbReference type="GO" id="GO:0016829">
    <property type="term" value="F:lyase activity"/>
    <property type="evidence" value="ECO:0007669"/>
    <property type="project" value="UniProtKB-KW"/>
</dbReference>